<dbReference type="PATRIC" id="fig|1457173.3.peg.2512"/>
<dbReference type="STRING" id="225991.MA05_11920"/>
<comment type="subcellular location">
    <subcellularLocation>
        <location evidence="1">Membrane</location>
        <topology evidence="1">Multi-pass membrane protein</topology>
    </subcellularLocation>
</comment>
<dbReference type="Proteomes" id="UP000020766">
    <property type="component" value="Unassembled WGS sequence"/>
</dbReference>
<evidence type="ECO:0000313" key="6">
    <source>
        <dbReference type="EMBL" id="EXU79663.1"/>
    </source>
</evidence>
<evidence type="ECO:0000256" key="1">
    <source>
        <dbReference type="ARBA" id="ARBA00004141"/>
    </source>
</evidence>
<protein>
    <submittedName>
        <fullName evidence="6">ABC transporter permease</fullName>
    </submittedName>
</protein>
<keyword evidence="7" id="KW-1185">Reference proteome</keyword>
<sequence>MGSLYSEHHTWLHGLRPGLKLGLMAVLSTGLFLLQAPWAMVLCALGCAVLWFSLGAATRVARRLIASVLIAAALIAVFHAVMGHYALATVSALRLACASTLGVALTVSTHPTQLLQLLEQLLAPLGRLGFPSERFALQLALMLRFIEHFFVQWKRLDEAHRLRTGKGGGIRLLAPLSIQMLQTARRVADALYARLGQ</sequence>
<comment type="caution">
    <text evidence="6">The sequence shown here is derived from an EMBL/GenBank/DDBJ whole genome shotgun (WGS) entry which is preliminary data.</text>
</comment>
<keyword evidence="3" id="KW-0812">Transmembrane</keyword>
<dbReference type="RefSeq" id="WP_043384751.1">
    <property type="nucleotide sequence ID" value="NZ_JBOK01000014.1"/>
</dbReference>
<organism evidence="6 7">
    <name type="scientific">Comamonas aquatica DA1877</name>
    <dbReference type="NCBI Taxonomy" id="1457173"/>
    <lineage>
        <taxon>Bacteria</taxon>
        <taxon>Pseudomonadati</taxon>
        <taxon>Pseudomonadota</taxon>
        <taxon>Betaproteobacteria</taxon>
        <taxon>Burkholderiales</taxon>
        <taxon>Comamonadaceae</taxon>
        <taxon>Comamonas</taxon>
    </lineage>
</organism>
<dbReference type="Pfam" id="PF02361">
    <property type="entry name" value="CbiQ"/>
    <property type="match status" value="1"/>
</dbReference>
<evidence type="ECO:0000256" key="3">
    <source>
        <dbReference type="ARBA" id="ARBA00022692"/>
    </source>
</evidence>
<keyword evidence="4" id="KW-1133">Transmembrane helix</keyword>
<dbReference type="InterPro" id="IPR003339">
    <property type="entry name" value="ABC/ECF_trnsptr_transmembrane"/>
</dbReference>
<dbReference type="PANTHER" id="PTHR33514:SF13">
    <property type="entry name" value="PROTEIN ABCI12, CHLOROPLASTIC"/>
    <property type="match status" value="1"/>
</dbReference>
<accession>A0A014NJQ4</accession>
<evidence type="ECO:0000256" key="2">
    <source>
        <dbReference type="ARBA" id="ARBA00008564"/>
    </source>
</evidence>
<proteinExistence type="inferred from homology"/>
<reference evidence="6 7" key="1">
    <citation type="submission" date="2014-01" db="EMBL/GenBank/DDBJ databases">
        <title>Interspecies Systems Biology Uncovers Metabolites Affecting C. elegans Gene Expression and Life History Traits.</title>
        <authorList>
            <person name="Watson E."/>
            <person name="Macneil L.T."/>
            <person name="Ritter A.D."/>
            <person name="Yilmaz L.S."/>
            <person name="Rosebrock A.P."/>
            <person name="Caudy A.A."/>
            <person name="Walhout A.J."/>
        </authorList>
    </citation>
    <scope>NUCLEOTIDE SEQUENCE [LARGE SCALE GENOMIC DNA]</scope>
    <source>
        <strain evidence="6 7">DA1877</strain>
    </source>
</reference>
<dbReference type="EMBL" id="JBOK01000014">
    <property type="protein sequence ID" value="EXU79663.1"/>
    <property type="molecule type" value="Genomic_DNA"/>
</dbReference>
<dbReference type="PANTHER" id="PTHR33514">
    <property type="entry name" value="PROTEIN ABCI12, CHLOROPLASTIC"/>
    <property type="match status" value="1"/>
</dbReference>
<dbReference type="AlphaFoldDB" id="A0A014NJQ4"/>
<evidence type="ECO:0000256" key="4">
    <source>
        <dbReference type="ARBA" id="ARBA00022989"/>
    </source>
</evidence>
<evidence type="ECO:0000256" key="5">
    <source>
        <dbReference type="ARBA" id="ARBA00023136"/>
    </source>
</evidence>
<gene>
    <name evidence="6" type="ORF">AX13_04195</name>
</gene>
<dbReference type="GO" id="GO:0005886">
    <property type="term" value="C:plasma membrane"/>
    <property type="evidence" value="ECO:0007669"/>
    <property type="project" value="UniProtKB-ARBA"/>
</dbReference>
<dbReference type="CDD" id="cd16914">
    <property type="entry name" value="EcfT"/>
    <property type="match status" value="1"/>
</dbReference>
<name>A0A014NJQ4_9BURK</name>
<evidence type="ECO:0000313" key="7">
    <source>
        <dbReference type="Proteomes" id="UP000020766"/>
    </source>
</evidence>
<comment type="similarity">
    <text evidence="2">Belongs to the CbiQ family.</text>
</comment>
<keyword evidence="5" id="KW-0472">Membrane</keyword>